<protein>
    <submittedName>
        <fullName evidence="1">Uncharacterized protein</fullName>
    </submittedName>
</protein>
<accession>A0ABV0A6I1</accession>
<dbReference type="Proteomes" id="UP001407347">
    <property type="component" value="Unassembled WGS sequence"/>
</dbReference>
<dbReference type="EMBL" id="JAQYXP010000006">
    <property type="protein sequence ID" value="MEN3238670.1"/>
    <property type="molecule type" value="Genomic_DNA"/>
</dbReference>
<gene>
    <name evidence="1" type="ORF">PUR29_35100</name>
</gene>
<evidence type="ECO:0000313" key="2">
    <source>
        <dbReference type="Proteomes" id="UP001407347"/>
    </source>
</evidence>
<comment type="caution">
    <text evidence="1">The sequence shown here is derived from an EMBL/GenBank/DDBJ whole genome shotgun (WGS) entry which is preliminary data.</text>
</comment>
<evidence type="ECO:0000313" key="1">
    <source>
        <dbReference type="EMBL" id="MEN3238670.1"/>
    </source>
</evidence>
<keyword evidence="2" id="KW-1185">Reference proteome</keyword>
<name>A0ABV0A6I1_9HYPH</name>
<sequence length="105" mass="11488">MKLNRFQRAAIQSYSASDFGFLLGLEGKALERALKSCTDAFFLSIITELGDEEGCNTLDQAMNRCAAMMRDINAICDQIELGEPILPAATCNVSEKTFTASAFDH</sequence>
<organism evidence="1 2">
    <name type="scientific">Methylobacterium ajmalii</name>
    <dbReference type="NCBI Taxonomy" id="2738439"/>
    <lineage>
        <taxon>Bacteria</taxon>
        <taxon>Pseudomonadati</taxon>
        <taxon>Pseudomonadota</taxon>
        <taxon>Alphaproteobacteria</taxon>
        <taxon>Hyphomicrobiales</taxon>
        <taxon>Methylobacteriaceae</taxon>
        <taxon>Methylobacterium</taxon>
    </lineage>
</organism>
<dbReference type="RefSeq" id="WP_346013794.1">
    <property type="nucleotide sequence ID" value="NZ_JAQYXP010000006.1"/>
</dbReference>
<reference evidence="1 2" key="1">
    <citation type="journal article" date="2023" name="PLoS ONE">
        <title>Complete genome assembly of Hawai'i environmental nontuberculous mycobacteria reveals unexpected co-isolation with methylobacteria.</title>
        <authorList>
            <person name="Hendrix J."/>
            <person name="Epperson L.E."/>
            <person name="Tong E.I."/>
            <person name="Chan Y.L."/>
            <person name="Hasan N.A."/>
            <person name="Dawrs S.N."/>
            <person name="Norton G.J."/>
            <person name="Virdi R."/>
            <person name="Crooks J.L."/>
            <person name="Chan E.D."/>
            <person name="Honda J.R."/>
            <person name="Strong M."/>
        </authorList>
    </citation>
    <scope>NUCLEOTIDE SEQUENCE [LARGE SCALE GENOMIC DNA]</scope>
    <source>
        <strain evidence="1 2">NJH_HI04-1</strain>
    </source>
</reference>
<proteinExistence type="predicted"/>